<dbReference type="Gene3D" id="2.40.170.20">
    <property type="entry name" value="TonB-dependent receptor, beta-barrel domain"/>
    <property type="match status" value="1"/>
</dbReference>
<keyword evidence="2 7" id="KW-0813">Transport</keyword>
<keyword evidence="4 7" id="KW-0812">Transmembrane</keyword>
<evidence type="ECO:0000256" key="7">
    <source>
        <dbReference type="PROSITE-ProRule" id="PRU01360"/>
    </source>
</evidence>
<dbReference type="Pfam" id="PF07715">
    <property type="entry name" value="Plug"/>
    <property type="match status" value="1"/>
</dbReference>
<keyword evidence="8" id="KW-1133">Transmembrane helix</keyword>
<evidence type="ECO:0000256" key="3">
    <source>
        <dbReference type="ARBA" id="ARBA00022452"/>
    </source>
</evidence>
<dbReference type="InterPro" id="IPR008969">
    <property type="entry name" value="CarboxyPept-like_regulatory"/>
</dbReference>
<evidence type="ECO:0000256" key="2">
    <source>
        <dbReference type="ARBA" id="ARBA00022448"/>
    </source>
</evidence>
<evidence type="ECO:0000256" key="4">
    <source>
        <dbReference type="ARBA" id="ARBA00022692"/>
    </source>
</evidence>
<feature type="domain" description="TonB-dependent receptor plug" evidence="9">
    <location>
        <begin position="144"/>
        <end position="252"/>
    </location>
</feature>
<dbReference type="Pfam" id="PF13715">
    <property type="entry name" value="CarbopepD_reg_2"/>
    <property type="match status" value="1"/>
</dbReference>
<protein>
    <submittedName>
        <fullName evidence="10">SusC/RagA family TonB-linked outer membrane protein</fullName>
    </submittedName>
</protein>
<dbReference type="GO" id="GO:0009279">
    <property type="term" value="C:cell outer membrane"/>
    <property type="evidence" value="ECO:0007669"/>
    <property type="project" value="UniProtKB-SubCell"/>
</dbReference>
<keyword evidence="5 7" id="KW-0472">Membrane</keyword>
<dbReference type="InterPro" id="IPR012910">
    <property type="entry name" value="Plug_dom"/>
</dbReference>
<keyword evidence="6 7" id="KW-0998">Cell outer membrane</keyword>
<proteinExistence type="inferred from homology"/>
<dbReference type="InterPro" id="IPR037066">
    <property type="entry name" value="Plug_dom_sf"/>
</dbReference>
<dbReference type="SUPFAM" id="SSF56935">
    <property type="entry name" value="Porins"/>
    <property type="match status" value="1"/>
</dbReference>
<dbReference type="Proteomes" id="UP000441358">
    <property type="component" value="Unassembled WGS sequence"/>
</dbReference>
<keyword evidence="3 7" id="KW-1134">Transmembrane beta strand</keyword>
<evidence type="ECO:0000256" key="8">
    <source>
        <dbReference type="SAM" id="Phobius"/>
    </source>
</evidence>
<evidence type="ECO:0000256" key="5">
    <source>
        <dbReference type="ARBA" id="ARBA00023136"/>
    </source>
</evidence>
<comment type="caution">
    <text evidence="10">The sequence shown here is derived from an EMBL/GenBank/DDBJ whole genome shotgun (WGS) entry which is preliminary data.</text>
</comment>
<feature type="transmembrane region" description="Helical" evidence="8">
    <location>
        <begin position="21"/>
        <end position="40"/>
    </location>
</feature>
<dbReference type="FunFam" id="2.60.40.1120:FF:000003">
    <property type="entry name" value="Outer membrane protein Omp121"/>
    <property type="match status" value="1"/>
</dbReference>
<dbReference type="Gene3D" id="2.170.130.10">
    <property type="entry name" value="TonB-dependent receptor, plug domain"/>
    <property type="match status" value="1"/>
</dbReference>
<accession>A0A7K0HNL5</accession>
<evidence type="ECO:0000313" key="11">
    <source>
        <dbReference type="Proteomes" id="UP000441358"/>
    </source>
</evidence>
<organism evidence="10 11">
    <name type="scientific">Parabacteroides distasonis</name>
    <dbReference type="NCBI Taxonomy" id="823"/>
    <lineage>
        <taxon>Bacteria</taxon>
        <taxon>Pseudomonadati</taxon>
        <taxon>Bacteroidota</taxon>
        <taxon>Bacteroidia</taxon>
        <taxon>Bacteroidales</taxon>
        <taxon>Tannerellaceae</taxon>
        <taxon>Parabacteroides</taxon>
    </lineage>
</organism>
<evidence type="ECO:0000256" key="6">
    <source>
        <dbReference type="ARBA" id="ARBA00023237"/>
    </source>
</evidence>
<sequence>MKIIEMNKRGRYSHTLFGHKVVRLLLAASLQCGLFVPYVFGDNNLHINIMNQDGVVSGLVRDATGMPLIGVSVVVKGTMQGVVTDMDGKFSLEVPRGSVLVFSYIGMQSVEMSVTDQKDLNIVMKENSEAIDEIVVVGYGTVKKSNLSGAVSSVSSKDLQKLPAANLSQALQGNAPGLYSLQSSRDPGASVSLSIRGKNSFSGGDPLFIVDGFPIASGGGVNAINPNDIESVSILKDASSTAIYGARAANGVVLITTKSGKIGKPVLEVNAYCGIKFFNNPIEMMDAQSFAQLRRESYEMDGITMPSNAFLPAEQQMLDRGQSTDWWRETTGSARLTQNYQVSFSSGTETTKVHVGAGFFDEQGIVNNSGYKRGSLRFNASQKFGDRVTVSTFNNISLMAKKGTNETNVLFPAMVGNPMSPVRNENGEYYAMIQNALGTPRANPVAFSELPKNNEIEPLINTSLALEVKLIDGLRFKTQISGEIDNYKKNFYNPRSISGEDEVNGRISGGYALVTSSVNYNWISETTLMYNKTFNQIHNIDAVVGFSAQQNRWETVTASASGFASDVYESFNLGASSAAARKPSSNLKEWSMVSYIGRVVYTLRDKYIFTGNMRVDGSSRFGENNKYGYFPSGAVAWKVSEENFMKDIDWLSDMKLRASYGLSGNANALEPYQTMSKLSYAPYNFNSLEAPGYYESNMPSADLKWETTKQLDLGLDFSVFNRRLNIVFDYYAKNTKDLIRAIDIPAVSGFPSTYVNMGNLRNRGVELGINSINLDGEFIWKTSFMIATNKNKLTSLGDGSDKIGTSHWVGKPIGIGNRYMIQADGIWQSDQKEEAAKYGSVPGDVRYIDQNKDGKINDEDRVFVGSYYPNFYGSMTNDFAYKNFDLSVFMTFEQGRDIYNGNNYILLSGAGVDNNRIEMLERWTPSNPSNKYPRASATSKNRLSTTTSEFLEDGSYLKIKNITLGYTIPSKIISKAGMSYFRVYASVNNPFTFTKYTGLDPEDGDIWNNDRKSTYPITTNYMLGLQLKF</sequence>
<evidence type="ECO:0000256" key="1">
    <source>
        <dbReference type="ARBA" id="ARBA00004571"/>
    </source>
</evidence>
<comment type="similarity">
    <text evidence="7">Belongs to the TonB-dependent receptor family.</text>
</comment>
<dbReference type="NCBIfam" id="TIGR04057">
    <property type="entry name" value="SusC_RagA_signa"/>
    <property type="match status" value="1"/>
</dbReference>
<dbReference type="SUPFAM" id="SSF49464">
    <property type="entry name" value="Carboxypeptidase regulatory domain-like"/>
    <property type="match status" value="1"/>
</dbReference>
<name>A0A7K0HNL5_PARDI</name>
<dbReference type="EMBL" id="WKMC01000011">
    <property type="protein sequence ID" value="MRZ51513.1"/>
    <property type="molecule type" value="Genomic_DNA"/>
</dbReference>
<comment type="subcellular location">
    <subcellularLocation>
        <location evidence="1 7">Cell outer membrane</location>
        <topology evidence="1 7">Multi-pass membrane protein</topology>
    </subcellularLocation>
</comment>
<dbReference type="FunFam" id="2.170.130.10:FF:000003">
    <property type="entry name" value="SusC/RagA family TonB-linked outer membrane protein"/>
    <property type="match status" value="1"/>
</dbReference>
<gene>
    <name evidence="10" type="ORF">GKD66_15020</name>
</gene>
<dbReference type="NCBIfam" id="TIGR04056">
    <property type="entry name" value="OMP_RagA_SusC"/>
    <property type="match status" value="1"/>
</dbReference>
<dbReference type="RefSeq" id="WP_080707186.1">
    <property type="nucleotide sequence ID" value="NZ_CP103128.1"/>
</dbReference>
<evidence type="ECO:0000259" key="9">
    <source>
        <dbReference type="Pfam" id="PF07715"/>
    </source>
</evidence>
<evidence type="ECO:0000313" key="10">
    <source>
        <dbReference type="EMBL" id="MRZ51513.1"/>
    </source>
</evidence>
<dbReference type="Gene3D" id="2.60.40.1120">
    <property type="entry name" value="Carboxypeptidase-like, regulatory domain"/>
    <property type="match status" value="1"/>
</dbReference>
<dbReference type="InterPro" id="IPR023996">
    <property type="entry name" value="TonB-dep_OMP_SusC/RagA"/>
</dbReference>
<dbReference type="InterPro" id="IPR023997">
    <property type="entry name" value="TonB-dep_OMP_SusC/RagA_CS"/>
</dbReference>
<dbReference type="InterPro" id="IPR039426">
    <property type="entry name" value="TonB-dep_rcpt-like"/>
</dbReference>
<dbReference type="InterPro" id="IPR036942">
    <property type="entry name" value="Beta-barrel_TonB_sf"/>
</dbReference>
<dbReference type="PROSITE" id="PS52016">
    <property type="entry name" value="TONB_DEPENDENT_REC_3"/>
    <property type="match status" value="1"/>
</dbReference>
<dbReference type="AlphaFoldDB" id="A0A7K0HNL5"/>
<reference evidence="10 11" key="1">
    <citation type="journal article" date="2019" name="Nat. Med.">
        <title>A library of human gut bacterial isolates paired with longitudinal multiomics data enables mechanistic microbiome research.</title>
        <authorList>
            <person name="Poyet M."/>
            <person name="Groussin M."/>
            <person name="Gibbons S.M."/>
            <person name="Avila-Pacheco J."/>
            <person name="Jiang X."/>
            <person name="Kearney S.M."/>
            <person name="Perrotta A.R."/>
            <person name="Berdy B."/>
            <person name="Zhao S."/>
            <person name="Lieberman T.D."/>
            <person name="Swanson P.K."/>
            <person name="Smith M."/>
            <person name="Roesemann S."/>
            <person name="Alexander J.E."/>
            <person name="Rich S.A."/>
            <person name="Livny J."/>
            <person name="Vlamakis H."/>
            <person name="Clish C."/>
            <person name="Bullock K."/>
            <person name="Deik A."/>
            <person name="Scott J."/>
            <person name="Pierce K.A."/>
            <person name="Xavier R.J."/>
            <person name="Alm E.J."/>
        </authorList>
    </citation>
    <scope>NUCLEOTIDE SEQUENCE [LARGE SCALE GENOMIC DNA]</scope>
    <source>
        <strain evidence="10 11">BIOML-A32</strain>
    </source>
</reference>